<evidence type="ECO:0000313" key="2">
    <source>
        <dbReference type="Proteomes" id="UP000662814"/>
    </source>
</evidence>
<dbReference type="Proteomes" id="UP000662814">
    <property type="component" value="Chromosome"/>
</dbReference>
<dbReference type="InterPro" id="IPR025394">
    <property type="entry name" value="DUF4127"/>
</dbReference>
<reference evidence="1 2" key="1">
    <citation type="submission" date="2020-12" db="EMBL/GenBank/DDBJ databases">
        <title>Microbacterium sp. HY060.</title>
        <authorList>
            <person name="Zhou J."/>
        </authorList>
    </citation>
    <scope>NUCLEOTIDE SEQUENCE [LARGE SCALE GENOMIC DNA]</scope>
    <source>
        <strain evidence="1 2">HY60</strain>
    </source>
</reference>
<organism evidence="1 2">
    <name type="scientific">Paramicrobacterium chengjingii</name>
    <dbReference type="NCBI Taxonomy" id="2769067"/>
    <lineage>
        <taxon>Bacteria</taxon>
        <taxon>Bacillati</taxon>
        <taxon>Actinomycetota</taxon>
        <taxon>Actinomycetes</taxon>
        <taxon>Micrococcales</taxon>
        <taxon>Microbacteriaceae</taxon>
        <taxon>Paramicrobacterium</taxon>
    </lineage>
</organism>
<proteinExistence type="predicted"/>
<sequence length="499" mass="54667">MNSHDRRIALLPLDDRPVNVLLPGDVANVAGVALDVPDAAMLPNYRMQGDTDALAAWLRERASDPRTTHLVVSIDMLLYGGLIASRTSHDSVRDVVARLDVLREIKRSRPEITIFAVSLVMRASNSYSNAEEPEYWKGYGKDLHALGGALHQQLDSTETDQIDSPIDVPDGILSDYASRRARNHMVNMNALLLRNEGTVDFLAITADDTATFAAGSAEQVWLRHWMRFLPGARDTLMYPGADEVGAALVARAIASTDGIRPTFAARTAQQGGFDRVPPFENCPLAESVDRQIRAAGAERAEAEADVVLVLHAPDPDRHDMFRGYPETPDLDAAEATVELVRRSLDEGSRVALADVRFPNGADAELLKRLAAEGLLERLEAFGAWNTAGNTIGSVISLCVAGEVGRASGGFDADASRRALLTRLLDDYAYQAVIRSEKGQQLFPDRFPLADDSRVENAQSVIRDDMNRMLRETLPGGDWTVTSLTLPWRRSFEVAITLSR</sequence>
<gene>
    <name evidence="1" type="ORF">HCR76_15345</name>
</gene>
<protein>
    <submittedName>
        <fullName evidence="1">DUF4127 family protein</fullName>
    </submittedName>
</protein>
<dbReference type="RefSeq" id="WP_166987338.1">
    <property type="nucleotide sequence ID" value="NZ_CP061169.1"/>
</dbReference>
<evidence type="ECO:0000313" key="1">
    <source>
        <dbReference type="EMBL" id="QPZ38143.1"/>
    </source>
</evidence>
<dbReference type="Pfam" id="PF13552">
    <property type="entry name" value="DUF4127"/>
    <property type="match status" value="1"/>
</dbReference>
<accession>A0ABX6YH76</accession>
<name>A0ABX6YH76_9MICO</name>
<dbReference type="EMBL" id="CP061169">
    <property type="protein sequence ID" value="QPZ38143.1"/>
    <property type="molecule type" value="Genomic_DNA"/>
</dbReference>
<keyword evidence="2" id="KW-1185">Reference proteome</keyword>